<feature type="region of interest" description="Disordered" evidence="9">
    <location>
        <begin position="425"/>
        <end position="478"/>
    </location>
</feature>
<dbReference type="EMBL" id="KC612625">
    <property type="protein sequence ID" value="AGH60056.1"/>
    <property type="molecule type" value="Genomic_DNA"/>
</dbReference>
<accession>M4SXN7</accession>
<dbReference type="AlphaFoldDB" id="M4SXN7"/>
<dbReference type="VEuPathDB" id="TriTrypDB:Tb927.11.18260"/>
<reference evidence="12" key="1">
    <citation type="submission" date="2013-02" db="EMBL/GenBank/DDBJ databases">
        <authorList>
            <person name="Cross G.A.M."/>
            <person name="Kim H.-S."/>
            <person name="Wickstead B."/>
        </authorList>
    </citation>
    <scope>NUCLEOTIDE SEQUENCE</scope>
    <source>
        <strain evidence="12">Lister 427</strain>
    </source>
</reference>
<reference evidence="12" key="2">
    <citation type="journal article" date="2014" name="Mol. Biochem. Parasitol.">
        <title>Capturing the variant surface glycoprotein repertoire (the VSGnome) of Trypanosoma brucei Lister 427.</title>
        <authorList>
            <person name="Cross G.A."/>
            <person name="Kim H.S."/>
            <person name="Wickstead B."/>
        </authorList>
    </citation>
    <scope>NUCLEOTIDE SEQUENCE</scope>
    <source>
        <strain evidence="12">Lister 427</strain>
    </source>
</reference>
<dbReference type="VEuPathDB" id="TriTrypDB:Tb1125.Tb09.v4.0023"/>
<dbReference type="InterPro" id="IPR019609">
    <property type="entry name" value="Variant_surf_glycoprt_trypan_C"/>
</dbReference>
<comment type="function">
    <text evidence="1">VSG forms a coat on the surface of the parasite. The trypanosome evades the immune response of the host by expressing a series of antigenically distinct VSGs from an estimated 1000 VSG genes.</text>
</comment>
<comment type="subcellular location">
    <subcellularLocation>
        <location evidence="2">Cell membrane</location>
        <topology evidence="2">Lipid-anchor</topology>
        <topology evidence="2">GPI-anchor</topology>
    </subcellularLocation>
</comment>
<organism evidence="12">
    <name type="scientific">Trypanosoma brucei</name>
    <dbReference type="NCBI Taxonomy" id="5691"/>
    <lineage>
        <taxon>Eukaryota</taxon>
        <taxon>Discoba</taxon>
        <taxon>Euglenozoa</taxon>
        <taxon>Kinetoplastea</taxon>
        <taxon>Metakinetoplastina</taxon>
        <taxon>Trypanosomatida</taxon>
        <taxon>Trypanosomatidae</taxon>
        <taxon>Trypanosoma</taxon>
    </lineage>
</organism>
<evidence type="ECO:0000259" key="10">
    <source>
        <dbReference type="Pfam" id="PF10659"/>
    </source>
</evidence>
<keyword evidence="4" id="KW-0336">GPI-anchor</keyword>
<feature type="compositionally biased region" description="Basic and acidic residues" evidence="9">
    <location>
        <begin position="447"/>
        <end position="460"/>
    </location>
</feature>
<feature type="domain" description="Trypanosome variant surface glycoprotein B-type N-terminal" evidence="11">
    <location>
        <begin position="18"/>
        <end position="351"/>
    </location>
</feature>
<protein>
    <submittedName>
        <fullName evidence="12">Variant surface glycoprotein 1116</fullName>
    </submittedName>
</protein>
<feature type="domain" description="Trypanosome variant surface glycoprotein C-terminal" evidence="10">
    <location>
        <begin position="389"/>
        <end position="470"/>
    </location>
</feature>
<evidence type="ECO:0000259" key="11">
    <source>
        <dbReference type="Pfam" id="PF13206"/>
    </source>
</evidence>
<feature type="compositionally biased region" description="Low complexity" evidence="9">
    <location>
        <begin position="428"/>
        <end position="443"/>
    </location>
</feature>
<evidence type="ECO:0000256" key="8">
    <source>
        <dbReference type="ARBA" id="ARBA00023288"/>
    </source>
</evidence>
<evidence type="ECO:0000256" key="6">
    <source>
        <dbReference type="ARBA" id="ARBA00023136"/>
    </source>
</evidence>
<keyword evidence="7" id="KW-0325">Glycoprotein</keyword>
<name>M4SXN7_9TRYP</name>
<feature type="compositionally biased region" description="Basic and acidic residues" evidence="9">
    <location>
        <begin position="467"/>
        <end position="478"/>
    </location>
</feature>
<keyword evidence="6" id="KW-0472">Membrane</keyword>
<keyword evidence="3" id="KW-1003">Cell membrane</keyword>
<evidence type="ECO:0000313" key="12">
    <source>
        <dbReference type="EMBL" id="AGH60056.1"/>
    </source>
</evidence>
<dbReference type="VEuPathDB" id="TriTrypDB:Tb427_000416000"/>
<dbReference type="Pfam" id="PF13206">
    <property type="entry name" value="VSG_B"/>
    <property type="match status" value="1"/>
</dbReference>
<evidence type="ECO:0000256" key="3">
    <source>
        <dbReference type="ARBA" id="ARBA00022475"/>
    </source>
</evidence>
<dbReference type="InterPro" id="IPR025932">
    <property type="entry name" value="Trypano_VSG_B_N_dom"/>
</dbReference>
<dbReference type="Pfam" id="PF10659">
    <property type="entry name" value="Trypan_glycop_C"/>
    <property type="match status" value="1"/>
</dbReference>
<sequence>MQTLVSLAFLAKIPVLERVDGTALDNAKEFRTMCGLYNLYSKKTATKPKVTFESGEALVEPMLNLNISTASETWFDNKDNALQTAEKKPDSAAIQQWRNKNQQIVKTDANGTKLYARYAAGDARDKANKRIHALIQEAETLKTAYNTAVQTIADKTKAAQKAITDAVFGEGRTALHKDDFKNGRANQCGKTSSGHGDVGKSIAADIIRLCTKAGGTASNECGSGLTGQVDDTGDQTSNAAEAWTALAAACDKMAKPELITSATIRTSISEFQSQIGAQNSGSTQTNEKFTLGKVTNSDCDGTAGKLCVNYHAQLGNSGKGIPWVTQLLKAAADLEAADAAETEAKSLKHSISVLRAQAQEAYLSGAYDAAHSQRLQEAAAAGKNAEPACANHKTNSSCTENGCKWKGSADKDGPCVVDETKVTAQKNTPGTGEEAGTATTTGCAGHGNDKNACENDKTGDKQNCAFEKGKGGEPETEK</sequence>
<evidence type="ECO:0000256" key="2">
    <source>
        <dbReference type="ARBA" id="ARBA00004609"/>
    </source>
</evidence>
<proteinExistence type="predicted"/>
<evidence type="ECO:0000256" key="5">
    <source>
        <dbReference type="ARBA" id="ARBA00022729"/>
    </source>
</evidence>
<evidence type="ECO:0000256" key="1">
    <source>
        <dbReference type="ARBA" id="ARBA00002523"/>
    </source>
</evidence>
<evidence type="ECO:0000256" key="4">
    <source>
        <dbReference type="ARBA" id="ARBA00022622"/>
    </source>
</evidence>
<dbReference type="GO" id="GO:0098552">
    <property type="term" value="C:side of membrane"/>
    <property type="evidence" value="ECO:0007669"/>
    <property type="project" value="UniProtKB-KW"/>
</dbReference>
<dbReference type="GO" id="GO:0005886">
    <property type="term" value="C:plasma membrane"/>
    <property type="evidence" value="ECO:0007669"/>
    <property type="project" value="UniProtKB-SubCell"/>
</dbReference>
<keyword evidence="8" id="KW-0449">Lipoprotein</keyword>
<keyword evidence="5" id="KW-0732">Signal</keyword>
<evidence type="ECO:0000256" key="7">
    <source>
        <dbReference type="ARBA" id="ARBA00023180"/>
    </source>
</evidence>
<evidence type="ECO:0000256" key="9">
    <source>
        <dbReference type="SAM" id="MobiDB-lite"/>
    </source>
</evidence>